<evidence type="ECO:0000313" key="3">
    <source>
        <dbReference type="EMBL" id="SEB04913.1"/>
    </source>
</evidence>
<proteinExistence type="predicted"/>
<evidence type="ECO:0000256" key="2">
    <source>
        <dbReference type="SAM" id="SignalP"/>
    </source>
</evidence>
<dbReference type="RefSeq" id="WP_093070376.1">
    <property type="nucleotide sequence ID" value="NZ_FNQP01000028.1"/>
</dbReference>
<evidence type="ECO:0000313" key="4">
    <source>
        <dbReference type="Proteomes" id="UP000199397"/>
    </source>
</evidence>
<feature type="signal peptide" evidence="2">
    <location>
        <begin position="1"/>
        <end position="22"/>
    </location>
</feature>
<dbReference type="Proteomes" id="UP000199397">
    <property type="component" value="Unassembled WGS sequence"/>
</dbReference>
<dbReference type="STRING" id="525918.SAMN05660964_03289"/>
<feature type="chain" id="PRO_5011524695" evidence="2">
    <location>
        <begin position="23"/>
        <end position="93"/>
    </location>
</feature>
<sequence length="93" mass="10054">MKMMRVLLTSLLLPLMYVNGFATELETRSVNRYEGAASPVSCKPSDASVDAAHNPKDCATPEMPERNSPAAPDKLGDAEPMLYGMVSTVRVLP</sequence>
<accession>A0A1H4G5L7</accession>
<protein>
    <submittedName>
        <fullName evidence="3">Uncharacterized protein</fullName>
    </submittedName>
</protein>
<keyword evidence="2" id="KW-0732">Signal</keyword>
<name>A0A1H4G5L7_9GAMM</name>
<evidence type="ECO:0000256" key="1">
    <source>
        <dbReference type="SAM" id="MobiDB-lite"/>
    </source>
</evidence>
<gene>
    <name evidence="3" type="ORF">SAMN05660964_03289</name>
</gene>
<feature type="region of interest" description="Disordered" evidence="1">
    <location>
        <begin position="36"/>
        <end position="78"/>
    </location>
</feature>
<organism evidence="3 4">
    <name type="scientific">Thiothrix caldifontis</name>
    <dbReference type="NCBI Taxonomy" id="525918"/>
    <lineage>
        <taxon>Bacteria</taxon>
        <taxon>Pseudomonadati</taxon>
        <taxon>Pseudomonadota</taxon>
        <taxon>Gammaproteobacteria</taxon>
        <taxon>Thiotrichales</taxon>
        <taxon>Thiotrichaceae</taxon>
        <taxon>Thiothrix</taxon>
    </lineage>
</organism>
<reference evidence="3 4" key="1">
    <citation type="submission" date="2016-10" db="EMBL/GenBank/DDBJ databases">
        <authorList>
            <person name="de Groot N.N."/>
        </authorList>
    </citation>
    <scope>NUCLEOTIDE SEQUENCE [LARGE SCALE GENOMIC DNA]</scope>
    <source>
        <strain evidence="3 4">DSM 21228</strain>
    </source>
</reference>
<dbReference type="AlphaFoldDB" id="A0A1H4G5L7"/>
<dbReference type="EMBL" id="FNQP01000028">
    <property type="protein sequence ID" value="SEB04913.1"/>
    <property type="molecule type" value="Genomic_DNA"/>
</dbReference>
<keyword evidence="4" id="KW-1185">Reference proteome</keyword>